<dbReference type="PANTHER" id="PTHR30055">
    <property type="entry name" value="HTH-TYPE TRANSCRIPTIONAL REGULATOR RUTR"/>
    <property type="match status" value="1"/>
</dbReference>
<feature type="DNA-binding region" description="H-T-H motif" evidence="2">
    <location>
        <begin position="40"/>
        <end position="59"/>
    </location>
</feature>
<evidence type="ECO:0000313" key="5">
    <source>
        <dbReference type="Proteomes" id="UP001260072"/>
    </source>
</evidence>
<evidence type="ECO:0000256" key="1">
    <source>
        <dbReference type="ARBA" id="ARBA00023125"/>
    </source>
</evidence>
<keyword evidence="1 2" id="KW-0238">DNA-binding</keyword>
<evidence type="ECO:0000259" key="3">
    <source>
        <dbReference type="PROSITE" id="PS50977"/>
    </source>
</evidence>
<comment type="caution">
    <text evidence="4">The sequence shown here is derived from an EMBL/GenBank/DDBJ whole genome shotgun (WGS) entry which is preliminary data.</text>
</comment>
<proteinExistence type="predicted"/>
<dbReference type="InterPro" id="IPR050109">
    <property type="entry name" value="HTH-type_TetR-like_transc_reg"/>
</dbReference>
<evidence type="ECO:0000313" key="4">
    <source>
        <dbReference type="EMBL" id="MDR5690649.1"/>
    </source>
</evidence>
<dbReference type="Gene3D" id="1.10.357.10">
    <property type="entry name" value="Tetracycline Repressor, domain 2"/>
    <property type="match status" value="1"/>
</dbReference>
<dbReference type="Pfam" id="PF00440">
    <property type="entry name" value="TetR_N"/>
    <property type="match status" value="1"/>
</dbReference>
<accession>A0ABU1FFW7</accession>
<protein>
    <submittedName>
        <fullName evidence="4">TetR/AcrR family transcriptional regulator</fullName>
    </submittedName>
</protein>
<dbReference type="InterPro" id="IPR001647">
    <property type="entry name" value="HTH_TetR"/>
</dbReference>
<reference evidence="5" key="1">
    <citation type="submission" date="2023-07" db="EMBL/GenBank/DDBJ databases">
        <title>Description of three actinobacteria isolated from air of manufacturing shop in a pharmaceutical factory.</title>
        <authorList>
            <person name="Zhang D.-F."/>
        </authorList>
    </citation>
    <scope>NUCLEOTIDE SEQUENCE [LARGE SCALE GENOMIC DNA]</scope>
    <source>
        <strain evidence="5">CCTCC AB 2011122</strain>
    </source>
</reference>
<dbReference type="SUPFAM" id="SSF48498">
    <property type="entry name" value="Tetracyclin repressor-like, C-terminal domain"/>
    <property type="match status" value="1"/>
</dbReference>
<name>A0ABU1FFW7_9MICO</name>
<organism evidence="4 5">
    <name type="scientific">Agromyces indicus</name>
    <dbReference type="NCBI Taxonomy" id="758919"/>
    <lineage>
        <taxon>Bacteria</taxon>
        <taxon>Bacillati</taxon>
        <taxon>Actinomycetota</taxon>
        <taxon>Actinomycetes</taxon>
        <taxon>Micrococcales</taxon>
        <taxon>Microbacteriaceae</taxon>
        <taxon>Agromyces</taxon>
    </lineage>
</organism>
<dbReference type="InterPro" id="IPR009057">
    <property type="entry name" value="Homeodomain-like_sf"/>
</dbReference>
<dbReference type="PROSITE" id="PS50977">
    <property type="entry name" value="HTH_TETR_2"/>
    <property type="match status" value="1"/>
</dbReference>
<evidence type="ECO:0000256" key="2">
    <source>
        <dbReference type="PROSITE-ProRule" id="PRU00335"/>
    </source>
</evidence>
<keyword evidence="5" id="KW-1185">Reference proteome</keyword>
<dbReference type="RefSeq" id="WP_310519377.1">
    <property type="nucleotide sequence ID" value="NZ_BAABBS010000001.1"/>
</dbReference>
<gene>
    <name evidence="4" type="ORF">RH861_01080</name>
</gene>
<dbReference type="PANTHER" id="PTHR30055:SF223">
    <property type="entry name" value="HTH-TYPE TRANSCRIPTIONAL REGULATOR UIDR"/>
    <property type="match status" value="1"/>
</dbReference>
<dbReference type="Proteomes" id="UP001260072">
    <property type="component" value="Unassembled WGS sequence"/>
</dbReference>
<sequence length="217" mass="23664">MDVTSSPAATRIRKPPAERREEILTHAAAIALEGGLERITLRAVAERLGVRPGLITHYFPAAEDLVIEAFVRAAVHEREQFFPTSGEPLDRMAHFIAHVESGASTPLARLWLNARHLSRFSPALETALQEQDALDRERLTEIIEDGMRTSRFPVADAEAACIRILIAVDGSGSYVNSASETVHPAQEHVVADMADWALGLDPGTLRAAVGALRHPIE</sequence>
<dbReference type="InterPro" id="IPR036271">
    <property type="entry name" value="Tet_transcr_reg_TetR-rel_C_sf"/>
</dbReference>
<dbReference type="EMBL" id="JAVKGS010000001">
    <property type="protein sequence ID" value="MDR5690649.1"/>
    <property type="molecule type" value="Genomic_DNA"/>
</dbReference>
<feature type="domain" description="HTH tetR-type" evidence="3">
    <location>
        <begin position="17"/>
        <end position="77"/>
    </location>
</feature>
<dbReference type="SUPFAM" id="SSF46689">
    <property type="entry name" value="Homeodomain-like"/>
    <property type="match status" value="1"/>
</dbReference>